<dbReference type="GO" id="GO:0000723">
    <property type="term" value="P:telomere maintenance"/>
    <property type="evidence" value="ECO:0007669"/>
    <property type="project" value="InterPro"/>
</dbReference>
<reference evidence="3" key="1">
    <citation type="journal article" date="2019" name="Sci. Rep.">
        <title>Draft genome of Tanacetum cinerariifolium, the natural source of mosquito coil.</title>
        <authorList>
            <person name="Yamashiro T."/>
            <person name="Shiraishi A."/>
            <person name="Satake H."/>
            <person name="Nakayama K."/>
        </authorList>
    </citation>
    <scope>NUCLEOTIDE SEQUENCE</scope>
</reference>
<dbReference type="Pfam" id="PF05970">
    <property type="entry name" value="PIF1"/>
    <property type="match status" value="2"/>
</dbReference>
<dbReference type="SUPFAM" id="SSF52540">
    <property type="entry name" value="P-loop containing nucleoside triphosphate hydrolases"/>
    <property type="match status" value="1"/>
</dbReference>
<dbReference type="Gene3D" id="3.40.50.300">
    <property type="entry name" value="P-loop containing nucleotide triphosphate hydrolases"/>
    <property type="match status" value="1"/>
</dbReference>
<keyword evidence="1" id="KW-0234">DNA repair</keyword>
<gene>
    <name evidence="3" type="ORF">Tci_437054</name>
</gene>
<keyword evidence="1" id="KW-0347">Helicase</keyword>
<comment type="similarity">
    <text evidence="1">Belongs to the helicase family.</text>
</comment>
<comment type="catalytic activity">
    <reaction evidence="1">
        <text>ATP + H2O = ADP + phosphate + H(+)</text>
        <dbReference type="Rhea" id="RHEA:13065"/>
        <dbReference type="ChEBI" id="CHEBI:15377"/>
        <dbReference type="ChEBI" id="CHEBI:15378"/>
        <dbReference type="ChEBI" id="CHEBI:30616"/>
        <dbReference type="ChEBI" id="CHEBI:43474"/>
        <dbReference type="ChEBI" id="CHEBI:456216"/>
        <dbReference type="EC" id="5.6.2.3"/>
    </reaction>
</comment>
<comment type="caution">
    <text evidence="3">The sequence shown here is derived from an EMBL/GenBank/DDBJ whole genome shotgun (WGS) entry which is preliminary data.</text>
</comment>
<proteinExistence type="inferred from homology"/>
<evidence type="ECO:0000256" key="1">
    <source>
        <dbReference type="RuleBase" id="RU363044"/>
    </source>
</evidence>
<feature type="domain" description="DNA helicase Pif1-like DEAD-box helicase" evidence="2">
    <location>
        <begin position="255"/>
        <end position="320"/>
    </location>
</feature>
<keyword evidence="1" id="KW-0378">Hydrolase</keyword>
<organism evidence="3">
    <name type="scientific">Tanacetum cinerariifolium</name>
    <name type="common">Dalmatian daisy</name>
    <name type="synonym">Chrysanthemum cinerariifolium</name>
    <dbReference type="NCBI Taxonomy" id="118510"/>
    <lineage>
        <taxon>Eukaryota</taxon>
        <taxon>Viridiplantae</taxon>
        <taxon>Streptophyta</taxon>
        <taxon>Embryophyta</taxon>
        <taxon>Tracheophyta</taxon>
        <taxon>Spermatophyta</taxon>
        <taxon>Magnoliopsida</taxon>
        <taxon>eudicotyledons</taxon>
        <taxon>Gunneridae</taxon>
        <taxon>Pentapetalae</taxon>
        <taxon>asterids</taxon>
        <taxon>campanulids</taxon>
        <taxon>Asterales</taxon>
        <taxon>Asteraceae</taxon>
        <taxon>Asteroideae</taxon>
        <taxon>Anthemideae</taxon>
        <taxon>Anthemidinae</taxon>
        <taxon>Tanacetum</taxon>
    </lineage>
</organism>
<evidence type="ECO:0000313" key="3">
    <source>
        <dbReference type="EMBL" id="GEY65080.1"/>
    </source>
</evidence>
<keyword evidence="1" id="KW-0227">DNA damage</keyword>
<comment type="cofactor">
    <cofactor evidence="1">
        <name>Mg(2+)</name>
        <dbReference type="ChEBI" id="CHEBI:18420"/>
    </cofactor>
</comment>
<dbReference type="GO" id="GO:0006310">
    <property type="term" value="P:DNA recombination"/>
    <property type="evidence" value="ECO:0007669"/>
    <property type="project" value="UniProtKB-KW"/>
</dbReference>
<name>A0A699HPW3_TANCI</name>
<dbReference type="AlphaFoldDB" id="A0A699HPW3"/>
<evidence type="ECO:0000259" key="2">
    <source>
        <dbReference type="Pfam" id="PF05970"/>
    </source>
</evidence>
<dbReference type="GO" id="GO:0005524">
    <property type="term" value="F:ATP binding"/>
    <property type="evidence" value="ECO:0007669"/>
    <property type="project" value="UniProtKB-KW"/>
</dbReference>
<keyword evidence="1" id="KW-0233">DNA recombination</keyword>
<feature type="domain" description="DNA helicase Pif1-like DEAD-box helicase" evidence="2">
    <location>
        <begin position="322"/>
        <end position="372"/>
    </location>
</feature>
<accession>A0A699HPW3</accession>
<dbReference type="GO" id="GO:0016787">
    <property type="term" value="F:hydrolase activity"/>
    <property type="evidence" value="ECO:0007669"/>
    <property type="project" value="UniProtKB-KW"/>
</dbReference>
<dbReference type="GO" id="GO:0043139">
    <property type="term" value="F:5'-3' DNA helicase activity"/>
    <property type="evidence" value="ECO:0007669"/>
    <property type="project" value="UniProtKB-EC"/>
</dbReference>
<dbReference type="GO" id="GO:0006281">
    <property type="term" value="P:DNA repair"/>
    <property type="evidence" value="ECO:0007669"/>
    <property type="project" value="UniProtKB-KW"/>
</dbReference>
<sequence length="433" mass="49914">MMHGPCGAERPSCLCTVNKCTKKFPKQFNETTFIDESGYAIYKRRNDGCTIKKSRADLHNSYVVPYNPGLLRHYQSHINVEWCNQIGSIKYLFEYINKGSGKVIVAAENEEVDEISDYYDCRYLSACEATWRIYGFDMHYRFPPLERLPFHLPNEQSVIFDVSDSLDYTLDKASVNETKFQAWMERNKTDTFAQKLLYVEFSKYYVWKHDEKVWLPMQKGKSIGRIHHVPPSWGEMFYLPVLLNKEEHERLYVTLKDEQKGIYQTIMGSVDKNKGVMFFVCGYGGTGKTYLYKTMSAACRSQGGIVLNVASSGIAALLSEGDSELAELLRMTKLIIWDEAPIVNRHCYEAFDRTMRDICRTDPSTPSEQVFGSNSSERNEIQDFVDWILNIMNGKIGGNNDGEENVEFPDYTLILDSDDHIGFIIHETYPYSL</sequence>
<dbReference type="EC" id="5.6.2.3" evidence="1"/>
<dbReference type="PANTHER" id="PTHR10492">
    <property type="match status" value="1"/>
</dbReference>
<dbReference type="InterPro" id="IPR027417">
    <property type="entry name" value="P-loop_NTPase"/>
</dbReference>
<keyword evidence="1" id="KW-0547">Nucleotide-binding</keyword>
<dbReference type="InterPro" id="IPR010285">
    <property type="entry name" value="DNA_helicase_pif1-like_DEAD"/>
</dbReference>
<keyword evidence="1" id="KW-0067">ATP-binding</keyword>
<dbReference type="EMBL" id="BKCJ010196977">
    <property type="protein sequence ID" value="GEY65080.1"/>
    <property type="molecule type" value="Genomic_DNA"/>
</dbReference>
<protein>
    <recommendedName>
        <fullName evidence="1">ATP-dependent DNA helicase</fullName>
        <ecNumber evidence="1">5.6.2.3</ecNumber>
    </recommendedName>
</protein>
<dbReference type="PANTHER" id="PTHR10492:SF101">
    <property type="entry name" value="ATP-DEPENDENT DNA HELICASE"/>
    <property type="match status" value="1"/>
</dbReference>